<sequence>MVAYRLLQDYVPSPYPMSERVNNTPLLIVA</sequence>
<gene>
    <name evidence="1" type="ORF">PSS4_v1_1720008</name>
</gene>
<dbReference type="AlphaFoldDB" id="A0A0S4UF98"/>
<organism evidence="1">
    <name type="scientific">Ralstonia solanacearum</name>
    <name type="common">Pseudomonas solanacearum</name>
    <dbReference type="NCBI Taxonomy" id="305"/>
    <lineage>
        <taxon>Bacteria</taxon>
        <taxon>Pseudomonadati</taxon>
        <taxon>Pseudomonadota</taxon>
        <taxon>Betaproteobacteria</taxon>
        <taxon>Burkholderiales</taxon>
        <taxon>Burkholderiaceae</taxon>
        <taxon>Ralstonia</taxon>
        <taxon>Ralstonia solanacearum species complex</taxon>
    </lineage>
</organism>
<reference evidence="1" key="1">
    <citation type="submission" date="2015-10" db="EMBL/GenBank/DDBJ databases">
        <authorList>
            <person name="Gilbert D.G."/>
        </authorList>
    </citation>
    <scope>NUCLEOTIDE SEQUENCE</scope>
    <source>
        <strain evidence="1">Phyl III-seqv23</strain>
    </source>
</reference>
<evidence type="ECO:0000313" key="1">
    <source>
        <dbReference type="EMBL" id="CUV20766.1"/>
    </source>
</evidence>
<accession>A0A0S4UF98</accession>
<dbReference type="EMBL" id="LN899821">
    <property type="protein sequence ID" value="CUV20766.1"/>
    <property type="molecule type" value="Genomic_DNA"/>
</dbReference>
<proteinExistence type="predicted"/>
<name>A0A0S4UF98_RALSL</name>
<protein>
    <submittedName>
        <fullName evidence="1">Uncharacterized protein</fullName>
    </submittedName>
</protein>